<proteinExistence type="predicted"/>
<keyword evidence="2" id="KW-1185">Reference proteome</keyword>
<dbReference type="InterPro" id="IPR013078">
    <property type="entry name" value="His_Pase_superF_clade-1"/>
</dbReference>
<dbReference type="Gene3D" id="3.40.50.1240">
    <property type="entry name" value="Phosphoglycerate mutase-like"/>
    <property type="match status" value="1"/>
</dbReference>
<sequence length="191" mass="20334">MLLRYLTHPQVRIDPDVPVPHWGLNEVGAARVAALAARGVLGGTTTIVSSAERKAVETAEPIAASLGIGMAVREAMHENDRSATGFLPPPEFETVADAFFANPDVSIRGWERAADAQARIIRETEAVLAAHKDGDVLLVGHGGVGTLLFCHLAVMPIARIRDQPAGGGNVFSYDLKARAMVHGWVAMEAVR</sequence>
<accession>A0A1X7PC30</accession>
<dbReference type="InterPro" id="IPR029033">
    <property type="entry name" value="His_PPase_superfam"/>
</dbReference>
<gene>
    <name evidence="1" type="ORF">SAMN02982922_3604</name>
</gene>
<reference evidence="1 2" key="1">
    <citation type="submission" date="2017-04" db="EMBL/GenBank/DDBJ databases">
        <authorList>
            <person name="Afonso C.L."/>
            <person name="Miller P.J."/>
            <person name="Scott M.A."/>
            <person name="Spackman E."/>
            <person name="Goraichik I."/>
            <person name="Dimitrov K.M."/>
            <person name="Suarez D.L."/>
            <person name="Swayne D.E."/>
        </authorList>
    </citation>
    <scope>NUCLEOTIDE SEQUENCE [LARGE SCALE GENOMIC DNA]</scope>
    <source>
        <strain evidence="1 2">B5P</strain>
    </source>
</reference>
<evidence type="ECO:0000313" key="1">
    <source>
        <dbReference type="EMBL" id="SMH47856.1"/>
    </source>
</evidence>
<evidence type="ECO:0000313" key="2">
    <source>
        <dbReference type="Proteomes" id="UP000193083"/>
    </source>
</evidence>
<dbReference type="Proteomes" id="UP000193083">
    <property type="component" value="Unassembled WGS sequence"/>
</dbReference>
<dbReference type="OrthoDB" id="34197at2"/>
<protein>
    <submittedName>
        <fullName evidence="1">Broad specificity phosphatase PhoE</fullName>
    </submittedName>
</protein>
<organism evidence="1 2">
    <name type="scientific">Mesorhizobium australicum</name>
    <dbReference type="NCBI Taxonomy" id="536018"/>
    <lineage>
        <taxon>Bacteria</taxon>
        <taxon>Pseudomonadati</taxon>
        <taxon>Pseudomonadota</taxon>
        <taxon>Alphaproteobacteria</taxon>
        <taxon>Hyphomicrobiales</taxon>
        <taxon>Phyllobacteriaceae</taxon>
        <taxon>Mesorhizobium</taxon>
    </lineage>
</organism>
<name>A0A1X7PC30_9HYPH</name>
<dbReference type="Pfam" id="PF00300">
    <property type="entry name" value="His_Phos_1"/>
    <property type="match status" value="1"/>
</dbReference>
<dbReference type="SUPFAM" id="SSF53254">
    <property type="entry name" value="Phosphoglycerate mutase-like"/>
    <property type="match status" value="1"/>
</dbReference>
<dbReference type="RefSeq" id="WP_085465410.1">
    <property type="nucleotide sequence ID" value="NZ_FXBL01000004.1"/>
</dbReference>
<dbReference type="EMBL" id="FXBL01000004">
    <property type="protein sequence ID" value="SMH47856.1"/>
    <property type="molecule type" value="Genomic_DNA"/>
</dbReference>
<dbReference type="AlphaFoldDB" id="A0A1X7PC30"/>